<dbReference type="EMBL" id="ANIK01000031">
    <property type="protein sequence ID" value="EMJ95734.1"/>
    <property type="molecule type" value="Genomic_DNA"/>
</dbReference>
<dbReference type="PATRIC" id="fig|1218565.3.peg.1689"/>
<sequence>MKKTNRAVESFLRQSKSRSFSFKTKSSVQKDLIGCQKNITGIVSKGSLYLRRVAKLTERQ</sequence>
<name>M6CVI0_9LEPT</name>
<gene>
    <name evidence="1" type="ORF">LEP1GSC194_3096</name>
</gene>
<protein>
    <submittedName>
        <fullName evidence="1">Uncharacterized protein</fullName>
    </submittedName>
</protein>
<dbReference type="Proteomes" id="UP000011988">
    <property type="component" value="Unassembled WGS sequence"/>
</dbReference>
<proteinExistence type="predicted"/>
<accession>M6CVI0</accession>
<evidence type="ECO:0000313" key="2">
    <source>
        <dbReference type="Proteomes" id="UP000011988"/>
    </source>
</evidence>
<comment type="caution">
    <text evidence="1">The sequence shown here is derived from an EMBL/GenBank/DDBJ whole genome shotgun (WGS) entry which is preliminary data.</text>
</comment>
<reference evidence="1 2" key="1">
    <citation type="submission" date="2013-01" db="EMBL/GenBank/DDBJ databases">
        <authorList>
            <person name="Harkins D.M."/>
            <person name="Durkin A.S."/>
            <person name="Brinkac L.M."/>
            <person name="Haft D.H."/>
            <person name="Selengut J.D."/>
            <person name="Sanka R."/>
            <person name="DePew J."/>
            <person name="Purushe J."/>
            <person name="Galloway R.L."/>
            <person name="Vinetz J.M."/>
            <person name="Sutton G.G."/>
            <person name="Nierman W.C."/>
            <person name="Fouts D.E."/>
        </authorList>
    </citation>
    <scope>NUCLEOTIDE SEQUENCE [LARGE SCALE GENOMIC DNA]</scope>
    <source>
        <strain evidence="1 2">79601</strain>
    </source>
</reference>
<organism evidence="1 2">
    <name type="scientific">Leptospira alstonii serovar Sichuan str. 79601</name>
    <dbReference type="NCBI Taxonomy" id="1218565"/>
    <lineage>
        <taxon>Bacteria</taxon>
        <taxon>Pseudomonadati</taxon>
        <taxon>Spirochaetota</taxon>
        <taxon>Spirochaetia</taxon>
        <taxon>Leptospirales</taxon>
        <taxon>Leptospiraceae</taxon>
        <taxon>Leptospira</taxon>
    </lineage>
</organism>
<dbReference type="AlphaFoldDB" id="M6CVI0"/>
<evidence type="ECO:0000313" key="1">
    <source>
        <dbReference type="EMBL" id="EMJ95734.1"/>
    </source>
</evidence>